<proteinExistence type="inferred from homology"/>
<evidence type="ECO:0000256" key="1">
    <source>
        <dbReference type="ARBA" id="ARBA00007316"/>
    </source>
</evidence>
<keyword evidence="9" id="KW-0472">Membrane</keyword>
<keyword evidence="5" id="KW-0418">Kinase</keyword>
<evidence type="ECO:0000256" key="3">
    <source>
        <dbReference type="ARBA" id="ARBA00022679"/>
    </source>
</evidence>
<dbReference type="PANTHER" id="PTHR32309">
    <property type="entry name" value="TYROSINE-PROTEIN KINASE"/>
    <property type="match status" value="1"/>
</dbReference>
<dbReference type="GO" id="GO:0005524">
    <property type="term" value="F:ATP binding"/>
    <property type="evidence" value="ECO:0007669"/>
    <property type="project" value="UniProtKB-KW"/>
</dbReference>
<organism evidence="12 13">
    <name type="scientific">Winogradskyella arenosi</name>
    <dbReference type="NCBI Taxonomy" id="533325"/>
    <lineage>
        <taxon>Bacteria</taxon>
        <taxon>Pseudomonadati</taxon>
        <taxon>Bacteroidota</taxon>
        <taxon>Flavobacteriia</taxon>
        <taxon>Flavobacteriales</taxon>
        <taxon>Flavobacteriaceae</taxon>
        <taxon>Winogradskyella</taxon>
    </lineage>
</organism>
<accession>A0A368ZBJ8</accession>
<dbReference type="SUPFAM" id="SSF52540">
    <property type="entry name" value="P-loop containing nucleoside triphosphate hydrolases"/>
    <property type="match status" value="1"/>
</dbReference>
<dbReference type="InterPro" id="IPR032807">
    <property type="entry name" value="GNVR"/>
</dbReference>
<keyword evidence="3" id="KW-0808">Transferase</keyword>
<evidence type="ECO:0000256" key="8">
    <source>
        <dbReference type="ARBA" id="ARBA00051245"/>
    </source>
</evidence>
<evidence type="ECO:0000256" key="7">
    <source>
        <dbReference type="ARBA" id="ARBA00023137"/>
    </source>
</evidence>
<dbReference type="OrthoDB" id="9794577at2"/>
<keyword evidence="7" id="KW-0829">Tyrosine-protein kinase</keyword>
<dbReference type="InterPro" id="IPR025669">
    <property type="entry name" value="AAA_dom"/>
</dbReference>
<dbReference type="GO" id="GO:0005886">
    <property type="term" value="C:plasma membrane"/>
    <property type="evidence" value="ECO:0007669"/>
    <property type="project" value="TreeGrafter"/>
</dbReference>
<dbReference type="PANTHER" id="PTHR32309:SF13">
    <property type="entry name" value="FERRIC ENTEROBACTIN TRANSPORT PROTEIN FEPE"/>
    <property type="match status" value="1"/>
</dbReference>
<dbReference type="InterPro" id="IPR005702">
    <property type="entry name" value="Wzc-like_C"/>
</dbReference>
<dbReference type="AlphaFoldDB" id="A0A368ZBJ8"/>
<dbReference type="Gene3D" id="3.40.50.300">
    <property type="entry name" value="P-loop containing nucleotide triphosphate hydrolases"/>
    <property type="match status" value="1"/>
</dbReference>
<comment type="caution">
    <text evidence="12">The sequence shown here is derived from an EMBL/GenBank/DDBJ whole genome shotgun (WGS) entry which is preliminary data.</text>
</comment>
<evidence type="ECO:0000256" key="9">
    <source>
        <dbReference type="SAM" id="Phobius"/>
    </source>
</evidence>
<dbReference type="Pfam" id="PF13807">
    <property type="entry name" value="GNVR"/>
    <property type="match status" value="1"/>
</dbReference>
<evidence type="ECO:0000259" key="10">
    <source>
        <dbReference type="Pfam" id="PF13614"/>
    </source>
</evidence>
<feature type="domain" description="Tyrosine-protein kinase G-rich" evidence="11">
    <location>
        <begin position="439"/>
        <end position="509"/>
    </location>
</feature>
<evidence type="ECO:0000313" key="13">
    <source>
        <dbReference type="Proteomes" id="UP000253436"/>
    </source>
</evidence>
<dbReference type="NCBIfam" id="TIGR01007">
    <property type="entry name" value="eps_fam"/>
    <property type="match status" value="1"/>
</dbReference>
<dbReference type="RefSeq" id="WP_114310641.1">
    <property type="nucleotide sequence ID" value="NZ_QPJO01000005.1"/>
</dbReference>
<evidence type="ECO:0000313" key="12">
    <source>
        <dbReference type="EMBL" id="RCW90243.1"/>
    </source>
</evidence>
<dbReference type="GO" id="GO:0004715">
    <property type="term" value="F:non-membrane spanning protein tyrosine kinase activity"/>
    <property type="evidence" value="ECO:0007669"/>
    <property type="project" value="UniProtKB-EC"/>
</dbReference>
<gene>
    <name evidence="12" type="ORF">DFQ08_105132</name>
</gene>
<keyword evidence="9" id="KW-1133">Transmembrane helix</keyword>
<keyword evidence="4" id="KW-0547">Nucleotide-binding</keyword>
<feature type="transmembrane region" description="Helical" evidence="9">
    <location>
        <begin position="492"/>
        <end position="514"/>
    </location>
</feature>
<dbReference type="CDD" id="cd05387">
    <property type="entry name" value="BY-kinase"/>
    <property type="match status" value="1"/>
</dbReference>
<evidence type="ECO:0000259" key="11">
    <source>
        <dbReference type="Pfam" id="PF13807"/>
    </source>
</evidence>
<sequence length="777" mass="87440">MSPLQDSYNLKPNDQGETIKNEVYKYLKYWYWFVLGVVITLTGAVLYLRYTPKIYNSSAKIKILNKTKGLELPSAAFVFNRSNINLENEIEVIKSRRISEAVVDQLDLTMRFFVEGNVLTTEVSQLPFQILKTLHNDSITKATSYRIEVKPSAFEIAVNNSDESLIFPNFDTTKTNHNLPFELNLPQNFNFKEAEDKVYIVEILPISAVSGSVKAGVDVSVLGNSDLLQLSFTSQSKEKNERILNTLIDVFNEDGINDRQEISRRTIDFIDERFDLLAKELDSIEVGIQDYKQKNDILTLETDAELGLSQRTLSEQELFELEKQLMLSNLLGETLRQPNAKSDLLPANIGLSSTSINGLVDNYNALVLERDNLLTSGGVNNPNVVLLNGKLEDIKSNIFASIESYTKQLIASKAQLSRKNRKFAAKVYNLPAKEKIITDITRQREIKQSLYLFLLQKREEAAINLAITEPSIKVVEYAISQHVPISPNSKSIYIMGLLAGLAIPFGVIYVILLLDTKIKGKEDIVERNAKVPIVGELPKLKGDQLIFSNPEDNSMQAEAFRILSSNVDYILPLHSNNKGRVVFCTSTIKGEGKTHVSINLSLSLSSINKKVLLIGADLRNPQIHNQINEDKHRLGLTNYLHDENFNWKDAIIKGFKNHPNHDIILSGSIPPNPASLLTNGRFEQLLEEAKSEYDYIIVDTAPTILVTDTMLISKLADATMYLVRANYTEKNLLNYSKELNESGKLKNMAYVLNSVEANKSYGYGYNYGYNYGYGAKS</sequence>
<reference evidence="12 13" key="1">
    <citation type="submission" date="2018-07" db="EMBL/GenBank/DDBJ databases">
        <title>Genomic Encyclopedia of Type Strains, Phase III (KMG-III): the genomes of soil and plant-associated and newly described type strains.</title>
        <authorList>
            <person name="Whitman W."/>
        </authorList>
    </citation>
    <scope>NUCLEOTIDE SEQUENCE [LARGE SCALE GENOMIC DNA]</scope>
    <source>
        <strain evidence="12 13">CECT 7958</strain>
    </source>
</reference>
<evidence type="ECO:0000256" key="6">
    <source>
        <dbReference type="ARBA" id="ARBA00022840"/>
    </source>
</evidence>
<evidence type="ECO:0000256" key="4">
    <source>
        <dbReference type="ARBA" id="ARBA00022741"/>
    </source>
</evidence>
<comment type="similarity">
    <text evidence="1">Belongs to the CpsD/CapB family.</text>
</comment>
<feature type="transmembrane region" description="Helical" evidence="9">
    <location>
        <begin position="29"/>
        <end position="50"/>
    </location>
</feature>
<dbReference type="InterPro" id="IPR027417">
    <property type="entry name" value="P-loop_NTPase"/>
</dbReference>
<keyword evidence="6" id="KW-0067">ATP-binding</keyword>
<evidence type="ECO:0000256" key="5">
    <source>
        <dbReference type="ARBA" id="ARBA00022777"/>
    </source>
</evidence>
<protein>
    <recommendedName>
        <fullName evidence="2">non-specific protein-tyrosine kinase</fullName>
        <ecNumber evidence="2">2.7.10.2</ecNumber>
    </recommendedName>
</protein>
<dbReference type="EMBL" id="QPJO01000005">
    <property type="protein sequence ID" value="RCW90243.1"/>
    <property type="molecule type" value="Genomic_DNA"/>
</dbReference>
<dbReference type="Pfam" id="PF13614">
    <property type="entry name" value="AAA_31"/>
    <property type="match status" value="1"/>
</dbReference>
<dbReference type="Proteomes" id="UP000253436">
    <property type="component" value="Unassembled WGS sequence"/>
</dbReference>
<comment type="catalytic activity">
    <reaction evidence="8">
        <text>L-tyrosyl-[protein] + ATP = O-phospho-L-tyrosyl-[protein] + ADP + H(+)</text>
        <dbReference type="Rhea" id="RHEA:10596"/>
        <dbReference type="Rhea" id="RHEA-COMP:10136"/>
        <dbReference type="Rhea" id="RHEA-COMP:20101"/>
        <dbReference type="ChEBI" id="CHEBI:15378"/>
        <dbReference type="ChEBI" id="CHEBI:30616"/>
        <dbReference type="ChEBI" id="CHEBI:46858"/>
        <dbReference type="ChEBI" id="CHEBI:61978"/>
        <dbReference type="ChEBI" id="CHEBI:456216"/>
        <dbReference type="EC" id="2.7.10.2"/>
    </reaction>
</comment>
<feature type="domain" description="AAA" evidence="10">
    <location>
        <begin position="590"/>
        <end position="711"/>
    </location>
</feature>
<name>A0A368ZBJ8_9FLAO</name>
<evidence type="ECO:0000256" key="2">
    <source>
        <dbReference type="ARBA" id="ARBA00011903"/>
    </source>
</evidence>
<keyword evidence="13" id="KW-1185">Reference proteome</keyword>
<dbReference type="InterPro" id="IPR050445">
    <property type="entry name" value="Bact_polysacc_biosynth/exp"/>
</dbReference>
<dbReference type="EC" id="2.7.10.2" evidence="2"/>
<keyword evidence="9" id="KW-0812">Transmembrane</keyword>